<evidence type="ECO:0000313" key="4">
    <source>
        <dbReference type="EMBL" id="OIQ70989.1"/>
    </source>
</evidence>
<dbReference type="EMBL" id="MLJW01003928">
    <property type="protein sequence ID" value="OIQ70989.1"/>
    <property type="molecule type" value="Genomic_DNA"/>
</dbReference>
<reference evidence="4" key="1">
    <citation type="submission" date="2016-10" db="EMBL/GenBank/DDBJ databases">
        <title>Sequence of Gallionella enrichment culture.</title>
        <authorList>
            <person name="Poehlein A."/>
            <person name="Muehling M."/>
            <person name="Daniel R."/>
        </authorList>
    </citation>
    <scope>NUCLEOTIDE SEQUENCE</scope>
</reference>
<dbReference type="InterPro" id="IPR050090">
    <property type="entry name" value="Tyrosine_recombinase_XerCD"/>
</dbReference>
<dbReference type="GO" id="GO:0006310">
    <property type="term" value="P:DNA recombination"/>
    <property type="evidence" value="ECO:0007669"/>
    <property type="project" value="UniProtKB-KW"/>
</dbReference>
<dbReference type="CDD" id="cd00397">
    <property type="entry name" value="DNA_BRE_C"/>
    <property type="match status" value="1"/>
</dbReference>
<accession>A0A1J5Q508</accession>
<name>A0A1J5Q508_9ZZZZ</name>
<dbReference type="PANTHER" id="PTHR30349:SF64">
    <property type="entry name" value="PROPHAGE INTEGRASE INTD-RELATED"/>
    <property type="match status" value="1"/>
</dbReference>
<comment type="caution">
    <text evidence="4">The sequence shown here is derived from an EMBL/GenBank/DDBJ whole genome shotgun (WGS) entry which is preliminary data.</text>
</comment>
<dbReference type="GO" id="GO:0015074">
    <property type="term" value="P:DNA integration"/>
    <property type="evidence" value="ECO:0007669"/>
    <property type="project" value="InterPro"/>
</dbReference>
<evidence type="ECO:0000256" key="1">
    <source>
        <dbReference type="ARBA" id="ARBA00023172"/>
    </source>
</evidence>
<feature type="region of interest" description="Disordered" evidence="2">
    <location>
        <begin position="241"/>
        <end position="262"/>
    </location>
</feature>
<dbReference type="Gene3D" id="1.10.443.10">
    <property type="entry name" value="Intergrase catalytic core"/>
    <property type="match status" value="1"/>
</dbReference>
<dbReference type="SUPFAM" id="SSF56349">
    <property type="entry name" value="DNA breaking-rejoining enzymes"/>
    <property type="match status" value="1"/>
</dbReference>
<dbReference type="PROSITE" id="PS51898">
    <property type="entry name" value="TYR_RECOMBINASE"/>
    <property type="match status" value="1"/>
</dbReference>
<proteinExistence type="predicted"/>
<gene>
    <name evidence="4" type="primary">xerC_67</name>
    <name evidence="4" type="ORF">GALL_473960</name>
</gene>
<evidence type="ECO:0000256" key="2">
    <source>
        <dbReference type="SAM" id="MobiDB-lite"/>
    </source>
</evidence>
<sequence>MPLFEPTVYALTELRARNQAANTISSNLRSIQVFYLFLNLRGIDLFTRLSSGQLISLGEVEDLARLCRLPVERLDAMLNDPAETREQSKPLSLEKARMRSHADAHEEVDPAFAGTRMHYIRGYIEWLVSDRLARHGLDKQVSNNLISSLNRVLPAITARIPRGKQHGPLNQREGLAPEIVAELLRVVSPQSSDNPWRGEYARYRNALIVHWLYYLGLRRGELLGVKISDIDFRKGTVTIHRRADDSNDPRTNQPQSKTKAREMPLDDGLKSLTYAYVMNQRASLAGARKHEFLICADLTGQPMSLPALNKVFNVLREKCPGLPASLSPHVLRHTWNDRFSEEMDKRQTSEESEKKIRSYLMGWSETSGTAATYTRRHTRKKAQEVSLKMQGQMKGEDKDNA</sequence>
<dbReference type="InterPro" id="IPR011010">
    <property type="entry name" value="DNA_brk_join_enz"/>
</dbReference>
<evidence type="ECO:0000259" key="3">
    <source>
        <dbReference type="PROSITE" id="PS51898"/>
    </source>
</evidence>
<keyword evidence="1" id="KW-0233">DNA recombination</keyword>
<protein>
    <submittedName>
        <fullName evidence="4">Tyrosine recombinase XerC</fullName>
    </submittedName>
</protein>
<feature type="domain" description="Tyr recombinase" evidence="3">
    <location>
        <begin position="170"/>
        <end position="388"/>
    </location>
</feature>
<feature type="region of interest" description="Disordered" evidence="2">
    <location>
        <begin position="370"/>
        <end position="401"/>
    </location>
</feature>
<organism evidence="4">
    <name type="scientific">mine drainage metagenome</name>
    <dbReference type="NCBI Taxonomy" id="410659"/>
    <lineage>
        <taxon>unclassified sequences</taxon>
        <taxon>metagenomes</taxon>
        <taxon>ecological metagenomes</taxon>
    </lineage>
</organism>
<dbReference type="InterPro" id="IPR013762">
    <property type="entry name" value="Integrase-like_cat_sf"/>
</dbReference>
<dbReference type="GO" id="GO:0003677">
    <property type="term" value="F:DNA binding"/>
    <property type="evidence" value="ECO:0007669"/>
    <property type="project" value="InterPro"/>
</dbReference>
<dbReference type="PANTHER" id="PTHR30349">
    <property type="entry name" value="PHAGE INTEGRASE-RELATED"/>
    <property type="match status" value="1"/>
</dbReference>
<dbReference type="AlphaFoldDB" id="A0A1J5Q508"/>
<dbReference type="Pfam" id="PF00589">
    <property type="entry name" value="Phage_integrase"/>
    <property type="match status" value="1"/>
</dbReference>
<dbReference type="InterPro" id="IPR002104">
    <property type="entry name" value="Integrase_catalytic"/>
</dbReference>